<dbReference type="SUPFAM" id="SSF58104">
    <property type="entry name" value="Methyl-accepting chemotaxis protein (MCP) signaling domain"/>
    <property type="match status" value="1"/>
</dbReference>
<dbReference type="Proteomes" id="UP000078148">
    <property type="component" value="Chromosome"/>
</dbReference>
<dbReference type="InterPro" id="IPR046342">
    <property type="entry name" value="CBS_dom_sf"/>
</dbReference>
<dbReference type="KEGG" id="pbv:AR543_09905"/>
<dbReference type="PROSITE" id="PS50111">
    <property type="entry name" value="CHEMOTAXIS_TRANSDUC_2"/>
    <property type="match status" value="1"/>
</dbReference>
<feature type="region of interest" description="Disordered" evidence="4">
    <location>
        <begin position="39"/>
        <end position="76"/>
    </location>
</feature>
<evidence type="ECO:0000313" key="7">
    <source>
        <dbReference type="Proteomes" id="UP000078148"/>
    </source>
</evidence>
<dbReference type="EMBL" id="CP013023">
    <property type="protein sequence ID" value="ANF96286.1"/>
    <property type="molecule type" value="Genomic_DNA"/>
</dbReference>
<dbReference type="STRING" id="1616788.AR543_09905"/>
<proteinExistence type="predicted"/>
<reference evidence="7" key="1">
    <citation type="submission" date="2015-10" db="EMBL/GenBank/DDBJ databases">
        <title>Genome of Paenibacillus bovis sp. nov.</title>
        <authorList>
            <person name="Wu Z."/>
            <person name="Gao C."/>
            <person name="Liu Z."/>
            <person name="Zheng H."/>
        </authorList>
    </citation>
    <scope>NUCLEOTIDE SEQUENCE [LARGE SCALE GENOMIC DNA]</scope>
    <source>
        <strain evidence="7">BD3526</strain>
    </source>
</reference>
<dbReference type="GO" id="GO:0007165">
    <property type="term" value="P:signal transduction"/>
    <property type="evidence" value="ECO:0007669"/>
    <property type="project" value="UniProtKB-KW"/>
</dbReference>
<dbReference type="Gene3D" id="3.10.580.10">
    <property type="entry name" value="CBS-domain"/>
    <property type="match status" value="1"/>
</dbReference>
<evidence type="ECO:0000256" key="4">
    <source>
        <dbReference type="SAM" id="MobiDB-lite"/>
    </source>
</evidence>
<dbReference type="GO" id="GO:0016020">
    <property type="term" value="C:membrane"/>
    <property type="evidence" value="ECO:0007669"/>
    <property type="project" value="InterPro"/>
</dbReference>
<accession>A0A172ZF68</accession>
<keyword evidence="7" id="KW-1185">Reference proteome</keyword>
<reference evidence="6 7" key="2">
    <citation type="journal article" date="2016" name="Int. J. Syst. Evol. Microbiol.">
        <title>Paenibacillus bovis sp. nov., isolated from raw yak (Bos grunniens) milk.</title>
        <authorList>
            <person name="Gao C."/>
            <person name="Han J."/>
            <person name="Liu Z."/>
            <person name="Xu X."/>
            <person name="Hang F."/>
            <person name="Wu Z."/>
        </authorList>
    </citation>
    <scope>NUCLEOTIDE SEQUENCE [LARGE SCALE GENOMIC DNA]</scope>
    <source>
        <strain evidence="6 7">BD3526</strain>
    </source>
</reference>
<feature type="compositionally biased region" description="Basic and acidic residues" evidence="4">
    <location>
        <begin position="51"/>
        <end position="61"/>
    </location>
</feature>
<evidence type="ECO:0000256" key="3">
    <source>
        <dbReference type="SAM" id="Coils"/>
    </source>
</evidence>
<feature type="coiled-coil region" evidence="3">
    <location>
        <begin position="261"/>
        <end position="288"/>
    </location>
</feature>
<keyword evidence="1 2" id="KW-0807">Transducer</keyword>
<dbReference type="InterPro" id="IPR004089">
    <property type="entry name" value="MCPsignal_dom"/>
</dbReference>
<gene>
    <name evidence="6" type="ORF">AR543_09905</name>
</gene>
<evidence type="ECO:0000313" key="6">
    <source>
        <dbReference type="EMBL" id="ANF96286.1"/>
    </source>
</evidence>
<dbReference type="Gene3D" id="1.10.287.950">
    <property type="entry name" value="Methyl-accepting chemotaxis protein"/>
    <property type="match status" value="1"/>
</dbReference>
<dbReference type="PANTHER" id="PTHR32089:SF112">
    <property type="entry name" value="LYSOZYME-LIKE PROTEIN-RELATED"/>
    <property type="match status" value="1"/>
</dbReference>
<sequence length="424" mass="46856">MSNLLLEKPEGQVKSEDHKVLLKQANTADTHTEITELREEVKATSQMPDTAETHRIQRDQSPDDNPSQEITTHDPQRTLLHYRIMIPAITTDETCGVTLQRFRREEQLPCIAVCSESGEPIGLIMREQFYRRMASRFATELYEGRPTSQFTRPDILVMDIHTDAAAAVDAALAREGEAFYECMLLTDQGQLVGAITIRDMMELSRHLQSLAEQQRLQSLRETCAFVMQIEQAVQTVTGAAVHTSSQLEAIKVRTVSGHTELHEAEESFRQAQQLVNRQRLQAEEMQQHTVQARKVLDDVSQLAGQSTMLALNASIEAARAAQAGSGFAVVAGEMRHLSSRITGLSANVTRLLSSLNEMIGQSAEYSQTAERTMERSLTSIVQADRLFTEMAAGADEASAHANQLLDRAAEAARLTALVSAGLQG</sequence>
<dbReference type="SMART" id="SM00283">
    <property type="entry name" value="MA"/>
    <property type="match status" value="1"/>
</dbReference>
<name>A0A172ZF68_9BACL</name>
<dbReference type="OrthoDB" id="9816519at2"/>
<dbReference type="Pfam" id="PF00015">
    <property type="entry name" value="MCPsignal"/>
    <property type="match status" value="1"/>
</dbReference>
<dbReference type="SUPFAM" id="SSF54631">
    <property type="entry name" value="CBS-domain pair"/>
    <property type="match status" value="1"/>
</dbReference>
<evidence type="ECO:0000256" key="1">
    <source>
        <dbReference type="ARBA" id="ARBA00023224"/>
    </source>
</evidence>
<dbReference type="RefSeq" id="WP_060534008.1">
    <property type="nucleotide sequence ID" value="NZ_CP013023.1"/>
</dbReference>
<protein>
    <recommendedName>
        <fullName evidence="5">Methyl-accepting transducer domain-containing protein</fullName>
    </recommendedName>
</protein>
<organism evidence="6 7">
    <name type="scientific">Paenibacillus bovis</name>
    <dbReference type="NCBI Taxonomy" id="1616788"/>
    <lineage>
        <taxon>Bacteria</taxon>
        <taxon>Bacillati</taxon>
        <taxon>Bacillota</taxon>
        <taxon>Bacilli</taxon>
        <taxon>Bacillales</taxon>
        <taxon>Paenibacillaceae</taxon>
        <taxon>Paenibacillus</taxon>
    </lineage>
</organism>
<dbReference type="PANTHER" id="PTHR32089">
    <property type="entry name" value="METHYL-ACCEPTING CHEMOTAXIS PROTEIN MCPB"/>
    <property type="match status" value="1"/>
</dbReference>
<evidence type="ECO:0000256" key="2">
    <source>
        <dbReference type="PROSITE-ProRule" id="PRU00284"/>
    </source>
</evidence>
<dbReference type="AlphaFoldDB" id="A0A172ZF68"/>
<feature type="domain" description="Methyl-accepting transducer" evidence="5">
    <location>
        <begin position="213"/>
        <end position="424"/>
    </location>
</feature>
<keyword evidence="3" id="KW-0175">Coiled coil</keyword>
<evidence type="ECO:0000259" key="5">
    <source>
        <dbReference type="PROSITE" id="PS50111"/>
    </source>
</evidence>